<evidence type="ECO:0000313" key="2">
    <source>
        <dbReference type="EMBL" id="OYR68829.1"/>
    </source>
</evidence>
<feature type="coiled-coil region" evidence="1">
    <location>
        <begin position="127"/>
        <end position="154"/>
    </location>
</feature>
<gene>
    <name evidence="2" type="ORF">DJ78_12555</name>
</gene>
<reference evidence="2 3" key="1">
    <citation type="journal article" date="2014" name="Front. Microbiol.">
        <title>Population and genomic analysis of the genus Halorubrum.</title>
        <authorList>
            <person name="Fullmer M.S."/>
            <person name="Soucy S.M."/>
            <person name="Swithers K.S."/>
            <person name="Makkay A.M."/>
            <person name="Wheeler R."/>
            <person name="Ventosa A."/>
            <person name="Gogarten J.P."/>
            <person name="Papke R.T."/>
        </authorList>
    </citation>
    <scope>NUCLEOTIDE SEQUENCE [LARGE SCALE GENOMIC DNA]</scope>
    <source>
        <strain evidence="2 3">G37</strain>
    </source>
</reference>
<sequence length="198" mass="22415">MDHTHEAFADALSSGDTERVNRAIDEIENTELEERAALFDECFDMCLDLYEADDGYQRQSVIRFAAGLYPRLAYRTVGADLTDEALPGEWTLDEIATHRERLRDLYADALRDDDGRVRRAAAKATKELALTAEMLEAEDELRSMMDELDTLAEECTDPKRKHVEQAYENVAFHAEKPFSLLPDGLRDALEGTDHSSGR</sequence>
<dbReference type="AlphaFoldDB" id="A0A256JIY5"/>
<organism evidence="2 3">
    <name type="scientific">Halorubrum ezzemoulense</name>
    <name type="common">Halorubrum chaoviator</name>
    <dbReference type="NCBI Taxonomy" id="337243"/>
    <lineage>
        <taxon>Archaea</taxon>
        <taxon>Methanobacteriati</taxon>
        <taxon>Methanobacteriota</taxon>
        <taxon>Stenosarchaea group</taxon>
        <taxon>Halobacteria</taxon>
        <taxon>Halobacteriales</taxon>
        <taxon>Haloferacaceae</taxon>
        <taxon>Halorubrum</taxon>
    </lineage>
</organism>
<dbReference type="Gene3D" id="1.25.10.10">
    <property type="entry name" value="Leucine-rich Repeat Variant"/>
    <property type="match status" value="1"/>
</dbReference>
<protein>
    <submittedName>
        <fullName evidence="2">Uncharacterized protein</fullName>
    </submittedName>
</protein>
<evidence type="ECO:0000256" key="1">
    <source>
        <dbReference type="SAM" id="Coils"/>
    </source>
</evidence>
<keyword evidence="1" id="KW-0175">Coiled coil</keyword>
<comment type="caution">
    <text evidence="2">The sequence shown here is derived from an EMBL/GenBank/DDBJ whole genome shotgun (WGS) entry which is preliminary data.</text>
</comment>
<dbReference type="RefSeq" id="WP_094583322.1">
    <property type="nucleotide sequence ID" value="NZ_NHPB01000085.1"/>
</dbReference>
<proteinExistence type="predicted"/>
<dbReference type="Proteomes" id="UP000216758">
    <property type="component" value="Unassembled WGS sequence"/>
</dbReference>
<accession>A0A256JIY5</accession>
<dbReference type="OrthoDB" id="240934at2157"/>
<dbReference type="InterPro" id="IPR011989">
    <property type="entry name" value="ARM-like"/>
</dbReference>
<evidence type="ECO:0000313" key="3">
    <source>
        <dbReference type="Proteomes" id="UP000216758"/>
    </source>
</evidence>
<name>A0A256JIY5_HALEZ</name>
<dbReference type="EMBL" id="NHPB01000085">
    <property type="protein sequence ID" value="OYR68829.1"/>
    <property type="molecule type" value="Genomic_DNA"/>
</dbReference>